<dbReference type="RefSeq" id="WP_185165387.1">
    <property type="nucleotide sequence ID" value="NZ_JACKWY010000013.1"/>
</dbReference>
<gene>
    <name evidence="1" type="ORF">H7E68_16665</name>
</gene>
<sequence>MGEGYEVLKELLAVAINVSVSTRHRVGYTFIPGLDVLVISIEFSEPHHQFHEGLKKTWEVKVKNTDMLKVVLDEIKQLEEPVKDDFLE</sequence>
<evidence type="ECO:0000313" key="1">
    <source>
        <dbReference type="EMBL" id="MBB6716339.1"/>
    </source>
</evidence>
<reference evidence="1 2" key="1">
    <citation type="submission" date="2020-08" db="EMBL/GenBank/DDBJ databases">
        <title>Clostridia isolated from Swiss meat.</title>
        <authorList>
            <person name="Wambui J."/>
            <person name="Stevens M.J.A."/>
            <person name="Stephan R."/>
        </authorList>
    </citation>
    <scope>NUCLEOTIDE SEQUENCE [LARGE SCALE GENOMIC DNA]</scope>
    <source>
        <strain evidence="1 2">CM001</strain>
    </source>
</reference>
<dbReference type="AlphaFoldDB" id="A0A7X0VSC3"/>
<proteinExistence type="predicted"/>
<comment type="caution">
    <text evidence="1">The sequence shown here is derived from an EMBL/GenBank/DDBJ whole genome shotgun (WGS) entry which is preliminary data.</text>
</comment>
<organism evidence="1 2">
    <name type="scientific">Clostridium gasigenes</name>
    <dbReference type="NCBI Taxonomy" id="94869"/>
    <lineage>
        <taxon>Bacteria</taxon>
        <taxon>Bacillati</taxon>
        <taxon>Bacillota</taxon>
        <taxon>Clostridia</taxon>
        <taxon>Eubacteriales</taxon>
        <taxon>Clostridiaceae</taxon>
        <taxon>Clostridium</taxon>
    </lineage>
</organism>
<protein>
    <submittedName>
        <fullName evidence="1">Uncharacterized protein</fullName>
    </submittedName>
</protein>
<accession>A0A7X0VSC3</accession>
<dbReference type="Proteomes" id="UP000585258">
    <property type="component" value="Unassembled WGS sequence"/>
</dbReference>
<dbReference type="EMBL" id="JACKWY010000013">
    <property type="protein sequence ID" value="MBB6716339.1"/>
    <property type="molecule type" value="Genomic_DNA"/>
</dbReference>
<evidence type="ECO:0000313" key="2">
    <source>
        <dbReference type="Proteomes" id="UP000585258"/>
    </source>
</evidence>
<name>A0A7X0VSC3_9CLOT</name>